<keyword evidence="3" id="KW-0472">Membrane</keyword>
<dbReference type="InterPro" id="IPR004846">
    <property type="entry name" value="T2SS/T3SS_dom"/>
</dbReference>
<feature type="domain" description="Type II/III secretion system secretin-like" evidence="4">
    <location>
        <begin position="123"/>
        <end position="190"/>
    </location>
</feature>
<dbReference type="PANTHER" id="PTHR30332">
    <property type="entry name" value="PROBABLE GENERAL SECRETION PATHWAY PROTEIN D"/>
    <property type="match status" value="1"/>
</dbReference>
<gene>
    <name evidence="5" type="ORF">S06H3_34124</name>
</gene>
<feature type="non-terminal residue" evidence="5">
    <location>
        <position position="1"/>
    </location>
</feature>
<evidence type="ECO:0000256" key="1">
    <source>
        <dbReference type="ARBA" id="ARBA00004370"/>
    </source>
</evidence>
<dbReference type="GO" id="GO:0015627">
    <property type="term" value="C:type II protein secretion system complex"/>
    <property type="evidence" value="ECO:0007669"/>
    <property type="project" value="TreeGrafter"/>
</dbReference>
<accession>X1P958</accession>
<comment type="caution">
    <text evidence="5">The sequence shown here is derived from an EMBL/GenBank/DDBJ whole genome shotgun (WGS) entry which is preliminary data.</text>
</comment>
<proteinExistence type="predicted"/>
<name>X1P958_9ZZZZ</name>
<dbReference type="EMBL" id="BARV01020448">
    <property type="protein sequence ID" value="GAI27449.1"/>
    <property type="molecule type" value="Genomic_DNA"/>
</dbReference>
<dbReference type="GO" id="GO:0016020">
    <property type="term" value="C:membrane"/>
    <property type="evidence" value="ECO:0007669"/>
    <property type="project" value="UniProtKB-SubCell"/>
</dbReference>
<evidence type="ECO:0000256" key="2">
    <source>
        <dbReference type="ARBA" id="ARBA00022729"/>
    </source>
</evidence>
<dbReference type="AlphaFoldDB" id="X1P958"/>
<evidence type="ECO:0000256" key="3">
    <source>
        <dbReference type="ARBA" id="ARBA00023136"/>
    </source>
</evidence>
<dbReference type="Pfam" id="PF00263">
    <property type="entry name" value="Secretin"/>
    <property type="match status" value="1"/>
</dbReference>
<evidence type="ECO:0000259" key="4">
    <source>
        <dbReference type="Pfam" id="PF00263"/>
    </source>
</evidence>
<keyword evidence="2" id="KW-0732">Signal</keyword>
<evidence type="ECO:0000313" key="5">
    <source>
        <dbReference type="EMBL" id="GAI27449.1"/>
    </source>
</evidence>
<sequence length="275" mass="30253">DSKSPTLSAEDKAHVQVDCLIVEVSLDLKMDRETTIMAENLLGNKISLRDTKVDVLLRKAAGATAATKDKSAENKRVTQDQFKALTDMLTSRGYMKILMNPRIEVLDGKTAKILSKGGGIEDSIQITPHVFADGHIILQVEATINSKSIPKGVEQIPIVTTREISTRVRTSPGESLIIGGTKRTEKSNVKDSKEQTKEVLFILTPTIITPATDSQEKTDVRVKVKSALSTEKLKQLGLAVAMYADDHDDNLPDSLKELKPYVANDQDFQWIVNNV</sequence>
<dbReference type="InterPro" id="IPR050810">
    <property type="entry name" value="Bact_Secretion_Sys_Channel"/>
</dbReference>
<dbReference type="PANTHER" id="PTHR30332:SF24">
    <property type="entry name" value="SECRETIN GSPD-RELATED"/>
    <property type="match status" value="1"/>
</dbReference>
<comment type="subcellular location">
    <subcellularLocation>
        <location evidence="1">Membrane</location>
    </subcellularLocation>
</comment>
<dbReference type="GO" id="GO:0009306">
    <property type="term" value="P:protein secretion"/>
    <property type="evidence" value="ECO:0007669"/>
    <property type="project" value="InterPro"/>
</dbReference>
<reference evidence="5" key="1">
    <citation type="journal article" date="2014" name="Front. Microbiol.">
        <title>High frequency of phylogenetically diverse reductive dehalogenase-homologous genes in deep subseafloor sedimentary metagenomes.</title>
        <authorList>
            <person name="Kawai M."/>
            <person name="Futagami T."/>
            <person name="Toyoda A."/>
            <person name="Takaki Y."/>
            <person name="Nishi S."/>
            <person name="Hori S."/>
            <person name="Arai W."/>
            <person name="Tsubouchi T."/>
            <person name="Morono Y."/>
            <person name="Uchiyama I."/>
            <person name="Ito T."/>
            <person name="Fujiyama A."/>
            <person name="Inagaki F."/>
            <person name="Takami H."/>
        </authorList>
    </citation>
    <scope>NUCLEOTIDE SEQUENCE</scope>
    <source>
        <strain evidence="5">Expedition CK06-06</strain>
    </source>
</reference>
<protein>
    <recommendedName>
        <fullName evidence="4">Type II/III secretion system secretin-like domain-containing protein</fullName>
    </recommendedName>
</protein>
<organism evidence="5">
    <name type="scientific">marine sediment metagenome</name>
    <dbReference type="NCBI Taxonomy" id="412755"/>
    <lineage>
        <taxon>unclassified sequences</taxon>
        <taxon>metagenomes</taxon>
        <taxon>ecological metagenomes</taxon>
    </lineage>
</organism>
<feature type="non-terminal residue" evidence="5">
    <location>
        <position position="275"/>
    </location>
</feature>